<dbReference type="GO" id="GO:0140662">
    <property type="term" value="F:ATP-dependent protein folding chaperone"/>
    <property type="evidence" value="ECO:0007669"/>
    <property type="project" value="InterPro"/>
</dbReference>
<keyword evidence="3" id="KW-0143">Chaperone</keyword>
<gene>
    <name evidence="5" type="ORF">F3087_40145</name>
</gene>
<feature type="compositionally biased region" description="Polar residues" evidence="4">
    <location>
        <begin position="498"/>
        <end position="516"/>
    </location>
</feature>
<dbReference type="SUPFAM" id="SSF53067">
    <property type="entry name" value="Actin-like ATPase domain"/>
    <property type="match status" value="1"/>
</dbReference>
<dbReference type="InterPro" id="IPR043129">
    <property type="entry name" value="ATPase_NBD"/>
</dbReference>
<evidence type="ECO:0000256" key="2">
    <source>
        <dbReference type="ARBA" id="ARBA00022840"/>
    </source>
</evidence>
<keyword evidence="1" id="KW-0547">Nucleotide-binding</keyword>
<dbReference type="Gene3D" id="3.90.640.10">
    <property type="entry name" value="Actin, Chain A, domain 4"/>
    <property type="match status" value="1"/>
</dbReference>
<dbReference type="Gene3D" id="3.30.420.40">
    <property type="match status" value="4"/>
</dbReference>
<evidence type="ECO:0000313" key="6">
    <source>
        <dbReference type="Proteomes" id="UP000323876"/>
    </source>
</evidence>
<keyword evidence="2" id="KW-0067">ATP-binding</keyword>
<dbReference type="Proteomes" id="UP000323876">
    <property type="component" value="Unassembled WGS sequence"/>
</dbReference>
<dbReference type="GO" id="GO:0005524">
    <property type="term" value="F:ATP binding"/>
    <property type="evidence" value="ECO:0007669"/>
    <property type="project" value="UniProtKB-KW"/>
</dbReference>
<evidence type="ECO:0000256" key="4">
    <source>
        <dbReference type="SAM" id="MobiDB-lite"/>
    </source>
</evidence>
<organism evidence="5 6">
    <name type="scientific">Nocardia colli</name>
    <dbReference type="NCBI Taxonomy" id="2545717"/>
    <lineage>
        <taxon>Bacteria</taxon>
        <taxon>Bacillati</taxon>
        <taxon>Actinomycetota</taxon>
        <taxon>Actinomycetes</taxon>
        <taxon>Mycobacteriales</taxon>
        <taxon>Nocardiaceae</taxon>
        <taxon>Nocardia</taxon>
    </lineage>
</organism>
<accession>A0A5N0DYV6</accession>
<sequence length="582" mass="59881">MTKGLGFSIGSMNSMTASVAGVSARPVVRTRRTALTFDHGGPRIPGIPQFSSAVTDFADLTRAQEPVIVGGRIWAQADLVAAVARGLRQVEAAGDDAGVLAYPAVYSGKQVERLRQSLALSGDRDVRLVPEPIAALAWLESEYGPLQPGCLLIYDLGATCLDVTVARIGRDRDDVPTILHTVRSHDFGGRVLGAMIARYADLIRPKAAGTAALSAMVDIDGLRTAHVRDSLGVVRRCVRSAGVALSDVTRILLIGGASRPPEVADVLAELGLPLVISTDPGHSVAAGAALLAAGGPAPIGSSARRPAPALAVFSSAAVVSAITVAAVVVLGESADAGRSATNDRAASIEVPPDTRTALDPDDLTFRVVDPVSPPAPATMPKHSAYGLFITPVSDRLEQRPSIAESGAEFQHDRYVREASGAHHRRPYADPAYFVNPLPFDQPAALPVPGQSTVAAAAPAQLPDEPTARPRADQAGPTPHSTSRHSDDIAEIAGAAQDSPGTAATRTEPTQPGTISRSGPPAADAGATTRDQHPAPSPSDGSPAVRSAESERKTESQTSAGASDHSSHPAADHAGSSGGARGR</sequence>
<evidence type="ECO:0000256" key="3">
    <source>
        <dbReference type="ARBA" id="ARBA00023186"/>
    </source>
</evidence>
<dbReference type="OrthoDB" id="5173286at2"/>
<evidence type="ECO:0000313" key="5">
    <source>
        <dbReference type="EMBL" id="KAA8881883.1"/>
    </source>
</evidence>
<protein>
    <submittedName>
        <fullName evidence="5">Hsp70 family protein</fullName>
    </submittedName>
</protein>
<proteinExistence type="predicted"/>
<feature type="region of interest" description="Disordered" evidence="4">
    <location>
        <begin position="454"/>
        <end position="582"/>
    </location>
</feature>
<name>A0A5N0DYV6_9NOCA</name>
<reference evidence="5 6" key="1">
    <citation type="submission" date="2019-09" db="EMBL/GenBank/DDBJ databases">
        <authorList>
            <person name="Wang X."/>
        </authorList>
    </citation>
    <scope>NUCLEOTIDE SEQUENCE [LARGE SCALE GENOMIC DNA]</scope>
    <source>
        <strain evidence="5 6">CICC 11023</strain>
    </source>
</reference>
<dbReference type="AlphaFoldDB" id="A0A5N0DYV6"/>
<keyword evidence="6" id="KW-1185">Reference proteome</keyword>
<dbReference type="Pfam" id="PF00012">
    <property type="entry name" value="HSP70"/>
    <property type="match status" value="1"/>
</dbReference>
<dbReference type="InterPro" id="IPR013126">
    <property type="entry name" value="Hsp_70_fam"/>
</dbReference>
<dbReference type="EMBL" id="VXLC01000031">
    <property type="protein sequence ID" value="KAA8881883.1"/>
    <property type="molecule type" value="Genomic_DNA"/>
</dbReference>
<comment type="caution">
    <text evidence="5">The sequence shown here is derived from an EMBL/GenBank/DDBJ whole genome shotgun (WGS) entry which is preliminary data.</text>
</comment>
<evidence type="ECO:0000256" key="1">
    <source>
        <dbReference type="ARBA" id="ARBA00022741"/>
    </source>
</evidence>